<dbReference type="SMART" id="SM01014">
    <property type="entry name" value="ARID"/>
    <property type="match status" value="1"/>
</dbReference>
<dbReference type="EMBL" id="JAGGNH010000007">
    <property type="protein sequence ID" value="KAJ0966631.1"/>
    <property type="molecule type" value="Genomic_DNA"/>
</dbReference>
<evidence type="ECO:0000313" key="4">
    <source>
        <dbReference type="Proteomes" id="UP001085076"/>
    </source>
</evidence>
<dbReference type="InterPro" id="IPR036431">
    <property type="entry name" value="ARID_dom_sf"/>
</dbReference>
<gene>
    <name evidence="3" type="ORF">J5N97_023548</name>
</gene>
<keyword evidence="4" id="KW-1185">Reference proteome</keyword>
<dbReference type="SUPFAM" id="SSF46774">
    <property type="entry name" value="ARID-like"/>
    <property type="match status" value="1"/>
</dbReference>
<dbReference type="CDD" id="cd16100">
    <property type="entry name" value="ARID"/>
    <property type="match status" value="1"/>
</dbReference>
<sequence>MAGGVTPLDAGDILRRLQSAGFCSDLEPYSEEKPLPLFDRTLSAFLKVLGRKDELRSLPPVLHKGPSVELFRLFSAVRGMGGYSSVVASDSWGLVAEEMGVSPVAGSSLESIYMRYLYALEVWLDVIPCKRLRCNVDAGALKKMLEWVMKLAKSPRDPEIAMVHGYGEIFSMVLLVRNTMLLENLPWMSNAGSLWKDKQKMHPRLYEDPDVELRSSQRIKFLSEKRKTSSVEDAPTDLDESRVGEEYQAQLPDFSQRIPEPSMYPDELKWLGTRTWPCTEKKNSRTIQKRIGKGREGNCACENPGSIQCIGFHVSQKRLELMHELPKSFFDWSQDNIGEQVARSWTDKEQRRFKAIVRLNPPELETNLWDKLNQNFPCKRKRNLVSYYFNVFILRLRKHQNRTSGASIDSDDDEMHENSFGFLAL</sequence>
<name>A0A9D5H7X5_9LILI</name>
<dbReference type="PROSITE" id="PS51011">
    <property type="entry name" value="ARID"/>
    <property type="match status" value="1"/>
</dbReference>
<evidence type="ECO:0000259" key="2">
    <source>
        <dbReference type="PROSITE" id="PS51011"/>
    </source>
</evidence>
<organism evidence="3 4">
    <name type="scientific">Dioscorea zingiberensis</name>
    <dbReference type="NCBI Taxonomy" id="325984"/>
    <lineage>
        <taxon>Eukaryota</taxon>
        <taxon>Viridiplantae</taxon>
        <taxon>Streptophyta</taxon>
        <taxon>Embryophyta</taxon>
        <taxon>Tracheophyta</taxon>
        <taxon>Spermatophyta</taxon>
        <taxon>Magnoliopsida</taxon>
        <taxon>Liliopsida</taxon>
        <taxon>Dioscoreales</taxon>
        <taxon>Dioscoreaceae</taxon>
        <taxon>Dioscorea</taxon>
    </lineage>
</organism>
<dbReference type="Gene3D" id="1.10.150.60">
    <property type="entry name" value="ARID DNA-binding domain"/>
    <property type="match status" value="1"/>
</dbReference>
<evidence type="ECO:0000256" key="1">
    <source>
        <dbReference type="SAM" id="MobiDB-lite"/>
    </source>
</evidence>
<dbReference type="PANTHER" id="PTHR46872:SF10">
    <property type="entry name" value="MYB-LIKE DOMAIN-CONTAINING PROTEIN"/>
    <property type="match status" value="1"/>
</dbReference>
<dbReference type="OrthoDB" id="1938591at2759"/>
<feature type="region of interest" description="Disordered" evidence="1">
    <location>
        <begin position="224"/>
        <end position="243"/>
    </location>
</feature>
<dbReference type="AlphaFoldDB" id="A0A9D5H7X5"/>
<evidence type="ECO:0000313" key="3">
    <source>
        <dbReference type="EMBL" id="KAJ0966631.1"/>
    </source>
</evidence>
<comment type="caution">
    <text evidence="3">The sequence shown here is derived from an EMBL/GenBank/DDBJ whole genome shotgun (WGS) entry which is preliminary data.</text>
</comment>
<dbReference type="SMART" id="SM00501">
    <property type="entry name" value="BRIGHT"/>
    <property type="match status" value="1"/>
</dbReference>
<protein>
    <recommendedName>
        <fullName evidence="2">ARID domain-containing protein</fullName>
    </recommendedName>
</protein>
<proteinExistence type="predicted"/>
<dbReference type="Pfam" id="PF01388">
    <property type="entry name" value="ARID"/>
    <property type="match status" value="1"/>
</dbReference>
<dbReference type="InterPro" id="IPR001606">
    <property type="entry name" value="ARID_dom"/>
</dbReference>
<accession>A0A9D5H7X5</accession>
<feature type="domain" description="ARID" evidence="2">
    <location>
        <begin position="32"/>
        <end position="125"/>
    </location>
</feature>
<dbReference type="GO" id="GO:0003677">
    <property type="term" value="F:DNA binding"/>
    <property type="evidence" value="ECO:0007669"/>
    <property type="project" value="InterPro"/>
</dbReference>
<reference evidence="3" key="1">
    <citation type="submission" date="2021-03" db="EMBL/GenBank/DDBJ databases">
        <authorList>
            <person name="Li Z."/>
            <person name="Yang C."/>
        </authorList>
    </citation>
    <scope>NUCLEOTIDE SEQUENCE</scope>
    <source>
        <strain evidence="3">Dzin_1.0</strain>
        <tissue evidence="3">Leaf</tissue>
    </source>
</reference>
<reference evidence="3" key="2">
    <citation type="journal article" date="2022" name="Hortic Res">
        <title>The genome of Dioscorea zingiberensis sheds light on the biosynthesis, origin and evolution of the medicinally important diosgenin saponins.</title>
        <authorList>
            <person name="Li Y."/>
            <person name="Tan C."/>
            <person name="Li Z."/>
            <person name="Guo J."/>
            <person name="Li S."/>
            <person name="Chen X."/>
            <person name="Wang C."/>
            <person name="Dai X."/>
            <person name="Yang H."/>
            <person name="Song W."/>
            <person name="Hou L."/>
            <person name="Xu J."/>
            <person name="Tong Z."/>
            <person name="Xu A."/>
            <person name="Yuan X."/>
            <person name="Wang W."/>
            <person name="Yang Q."/>
            <person name="Chen L."/>
            <person name="Sun Z."/>
            <person name="Wang K."/>
            <person name="Pan B."/>
            <person name="Chen J."/>
            <person name="Bao Y."/>
            <person name="Liu F."/>
            <person name="Qi X."/>
            <person name="Gang D.R."/>
            <person name="Wen J."/>
            <person name="Li J."/>
        </authorList>
    </citation>
    <scope>NUCLEOTIDE SEQUENCE</scope>
    <source>
        <strain evidence="3">Dzin_1.0</strain>
    </source>
</reference>
<dbReference type="PANTHER" id="PTHR46872">
    <property type="entry name" value="DNA BINDING PROTEIN"/>
    <property type="match status" value="1"/>
</dbReference>
<dbReference type="Proteomes" id="UP001085076">
    <property type="component" value="Miscellaneous, Linkage group lg07"/>
</dbReference>